<feature type="compositionally biased region" description="Basic residues" evidence="1">
    <location>
        <begin position="24"/>
        <end position="48"/>
    </location>
</feature>
<feature type="compositionally biased region" description="Low complexity" evidence="1">
    <location>
        <begin position="49"/>
        <end position="59"/>
    </location>
</feature>
<evidence type="ECO:0000256" key="1">
    <source>
        <dbReference type="SAM" id="MobiDB-lite"/>
    </source>
</evidence>
<keyword evidence="3" id="KW-1185">Reference proteome</keyword>
<protein>
    <recommendedName>
        <fullName evidence="4">Glycosyl transferase family 2</fullName>
    </recommendedName>
</protein>
<dbReference type="EMBL" id="JACJVR010000086">
    <property type="protein sequence ID" value="MBB6694139.1"/>
    <property type="molecule type" value="Genomic_DNA"/>
</dbReference>
<evidence type="ECO:0000313" key="3">
    <source>
        <dbReference type="Proteomes" id="UP000553776"/>
    </source>
</evidence>
<organism evidence="2 3">
    <name type="scientific">Cohnella xylanilytica</name>
    <dbReference type="NCBI Taxonomy" id="557555"/>
    <lineage>
        <taxon>Bacteria</taxon>
        <taxon>Bacillati</taxon>
        <taxon>Bacillota</taxon>
        <taxon>Bacilli</taxon>
        <taxon>Bacillales</taxon>
        <taxon>Paenibacillaceae</taxon>
        <taxon>Cohnella</taxon>
    </lineage>
</organism>
<name>A0A841U2Y5_9BACL</name>
<proteinExistence type="predicted"/>
<reference evidence="2 3" key="1">
    <citation type="submission" date="2020-08" db="EMBL/GenBank/DDBJ databases">
        <title>Cohnella phylogeny.</title>
        <authorList>
            <person name="Dunlap C."/>
        </authorList>
    </citation>
    <scope>NUCLEOTIDE SEQUENCE [LARGE SCALE GENOMIC DNA]</scope>
    <source>
        <strain evidence="2 3">DSM 25239</strain>
    </source>
</reference>
<comment type="caution">
    <text evidence="2">The sequence shown here is derived from an EMBL/GenBank/DDBJ whole genome shotgun (WGS) entry which is preliminary data.</text>
</comment>
<feature type="compositionally biased region" description="Low complexity" evidence="1">
    <location>
        <begin position="13"/>
        <end position="23"/>
    </location>
</feature>
<feature type="compositionally biased region" description="Basic residues" evidence="1">
    <location>
        <begin position="1"/>
        <end position="12"/>
    </location>
</feature>
<gene>
    <name evidence="2" type="ORF">H7B90_22305</name>
</gene>
<sequence>MERLKRRARASRKVGGVSRAAAASKRRYRTQRGRRSAAKGTRYRRRRAGAAPSAPIVPSARPAASAASLAAWRREGMTLGAAWRSEHPSGTPEELKSFVQERWTRMARDGSGKPGTAPGAGWAEIWERGRAFGEGAMEGAGLPSGFVPVPLQGSAAAVLYAEPMSARSLTSVLSVLDLLPLTEIVIVSGNAPESWLTAARSHPKATIAHDPDAVHADVGRALGAKLTGADIVLFVDGEQPAPAEELARFLWECDGRLDVALNDVSPEHRMFNERNAVLRLHEFLNVTLGRADLKMNTMASLPFALSRNALDSLGSALLAVPVKAHAAAVLRGLRIGTAGEVRGPSPFGAEAPPPLLRVAAGDHIEAWREAMTARGSRLHFVDRARNRGAVGGVTADAGIHHNPDE</sequence>
<dbReference type="AlphaFoldDB" id="A0A841U2Y5"/>
<evidence type="ECO:0008006" key="4">
    <source>
        <dbReference type="Google" id="ProtNLM"/>
    </source>
</evidence>
<evidence type="ECO:0000313" key="2">
    <source>
        <dbReference type="EMBL" id="MBB6694139.1"/>
    </source>
</evidence>
<dbReference type="Proteomes" id="UP000553776">
    <property type="component" value="Unassembled WGS sequence"/>
</dbReference>
<dbReference type="RefSeq" id="WP_185138114.1">
    <property type="nucleotide sequence ID" value="NZ_JACJVR010000086.1"/>
</dbReference>
<accession>A0A841U2Y5</accession>
<feature type="region of interest" description="Disordered" evidence="1">
    <location>
        <begin position="1"/>
        <end position="59"/>
    </location>
</feature>